<dbReference type="EMBL" id="VSSQ01096233">
    <property type="protein sequence ID" value="MPN40056.1"/>
    <property type="molecule type" value="Genomic_DNA"/>
</dbReference>
<organism evidence="1">
    <name type="scientific">bioreactor metagenome</name>
    <dbReference type="NCBI Taxonomy" id="1076179"/>
    <lineage>
        <taxon>unclassified sequences</taxon>
        <taxon>metagenomes</taxon>
        <taxon>ecological metagenomes</taxon>
    </lineage>
</organism>
<evidence type="ECO:0008006" key="2">
    <source>
        <dbReference type="Google" id="ProtNLM"/>
    </source>
</evidence>
<dbReference type="SUPFAM" id="SSF58104">
    <property type="entry name" value="Methyl-accepting chemotaxis protein (MCP) signaling domain"/>
    <property type="match status" value="1"/>
</dbReference>
<name>A0A645HNB0_9ZZZZ</name>
<evidence type="ECO:0000313" key="1">
    <source>
        <dbReference type="EMBL" id="MPN40056.1"/>
    </source>
</evidence>
<sequence length="59" mass="6228">MNQIAEAIMQISQAVQTNSATAEESAAASEELSGQAILLKGIVSKFKLNIDNHLAEEAV</sequence>
<reference evidence="1" key="1">
    <citation type="submission" date="2019-08" db="EMBL/GenBank/DDBJ databases">
        <authorList>
            <person name="Kucharzyk K."/>
            <person name="Murdoch R.W."/>
            <person name="Higgins S."/>
            <person name="Loffler F."/>
        </authorList>
    </citation>
    <scope>NUCLEOTIDE SEQUENCE</scope>
</reference>
<dbReference type="Gene3D" id="1.10.287.950">
    <property type="entry name" value="Methyl-accepting chemotaxis protein"/>
    <property type="match status" value="1"/>
</dbReference>
<proteinExistence type="predicted"/>
<protein>
    <recommendedName>
        <fullName evidence="2">Methyl-accepting chemotaxis protein IV</fullName>
    </recommendedName>
</protein>
<comment type="caution">
    <text evidence="1">The sequence shown here is derived from an EMBL/GenBank/DDBJ whole genome shotgun (WGS) entry which is preliminary data.</text>
</comment>
<dbReference type="AlphaFoldDB" id="A0A645HNB0"/>
<gene>
    <name evidence="1" type="ORF">SDC9_187591</name>
</gene>
<accession>A0A645HNB0</accession>